<evidence type="ECO:0000259" key="5">
    <source>
        <dbReference type="PROSITE" id="PS50122"/>
    </source>
</evidence>
<dbReference type="CDD" id="cd16433">
    <property type="entry name" value="CheB"/>
    <property type="match status" value="1"/>
</dbReference>
<evidence type="ECO:0000313" key="7">
    <source>
        <dbReference type="Proteomes" id="UP000503447"/>
    </source>
</evidence>
<dbReference type="GO" id="GO:0000156">
    <property type="term" value="F:phosphorelay response regulator activity"/>
    <property type="evidence" value="ECO:0007669"/>
    <property type="project" value="InterPro"/>
</dbReference>
<dbReference type="Proteomes" id="UP000503447">
    <property type="component" value="Chromosome"/>
</dbReference>
<gene>
    <name evidence="6" type="ORF">FTUN_6670</name>
</gene>
<name>A0A6M5Z1M8_9BACT</name>
<keyword evidence="4" id="KW-0145">Chemotaxis</keyword>
<dbReference type="Gene3D" id="3.40.50.180">
    <property type="entry name" value="Methylesterase CheB, C-terminal domain"/>
    <property type="match status" value="1"/>
</dbReference>
<dbReference type="EC" id="3.1.1.61" evidence="2"/>
<dbReference type="PROSITE" id="PS50122">
    <property type="entry name" value="CHEB"/>
    <property type="match status" value="1"/>
</dbReference>
<dbReference type="InterPro" id="IPR000673">
    <property type="entry name" value="Sig_transdc_resp-reg_Me-estase"/>
</dbReference>
<feature type="domain" description="CheB-type methylesterase" evidence="5">
    <location>
        <begin position="12"/>
        <end position="195"/>
    </location>
</feature>
<feature type="active site" evidence="4">
    <location>
        <position position="24"/>
    </location>
</feature>
<reference evidence="7" key="1">
    <citation type="submission" date="2020-05" db="EMBL/GenBank/DDBJ databases">
        <title>Frigoriglobus tundricola gen. nov., sp. nov., a psychrotolerant cellulolytic planctomycete of the family Gemmataceae with two divergent copies of 16S rRNA gene.</title>
        <authorList>
            <person name="Kulichevskaya I.S."/>
            <person name="Ivanova A.A."/>
            <person name="Naumoff D.G."/>
            <person name="Beletsky A.V."/>
            <person name="Rijpstra W.I.C."/>
            <person name="Sinninghe Damste J.S."/>
            <person name="Mardanov A.V."/>
            <person name="Ravin N.V."/>
            <person name="Dedysh S.N."/>
        </authorList>
    </citation>
    <scope>NUCLEOTIDE SEQUENCE [LARGE SCALE GENOMIC DNA]</scope>
    <source>
        <strain evidence="7">PL17</strain>
    </source>
</reference>
<evidence type="ECO:0000313" key="6">
    <source>
        <dbReference type="EMBL" id="QJW99072.1"/>
    </source>
</evidence>
<dbReference type="GO" id="GO:0008984">
    <property type="term" value="F:protein-glutamate methylesterase activity"/>
    <property type="evidence" value="ECO:0007669"/>
    <property type="project" value="UniProtKB-EC"/>
</dbReference>
<dbReference type="PANTHER" id="PTHR42872:SF6">
    <property type="entry name" value="PROTEIN-GLUTAMATE METHYLESTERASE_PROTEIN-GLUTAMINE GLUTAMINASE"/>
    <property type="match status" value="1"/>
</dbReference>
<dbReference type="KEGG" id="ftj:FTUN_6670"/>
<dbReference type="GO" id="GO:0006935">
    <property type="term" value="P:chemotaxis"/>
    <property type="evidence" value="ECO:0007669"/>
    <property type="project" value="UniProtKB-UniRule"/>
</dbReference>
<dbReference type="PANTHER" id="PTHR42872">
    <property type="entry name" value="PROTEIN-GLUTAMATE METHYLESTERASE/PROTEIN-GLUTAMINE GLUTAMINASE"/>
    <property type="match status" value="1"/>
</dbReference>
<dbReference type="EMBL" id="CP053452">
    <property type="protein sequence ID" value="QJW99072.1"/>
    <property type="molecule type" value="Genomic_DNA"/>
</dbReference>
<keyword evidence="7" id="KW-1185">Reference proteome</keyword>
<accession>A0A6M5Z1M8</accession>
<organism evidence="6 7">
    <name type="scientific">Frigoriglobus tundricola</name>
    <dbReference type="NCBI Taxonomy" id="2774151"/>
    <lineage>
        <taxon>Bacteria</taxon>
        <taxon>Pseudomonadati</taxon>
        <taxon>Planctomycetota</taxon>
        <taxon>Planctomycetia</taxon>
        <taxon>Gemmatales</taxon>
        <taxon>Gemmataceae</taxon>
        <taxon>Frigoriglobus</taxon>
    </lineage>
</organism>
<comment type="catalytic activity">
    <reaction evidence="3">
        <text>[protein]-L-glutamate 5-O-methyl ester + H2O = L-glutamyl-[protein] + methanol + H(+)</text>
        <dbReference type="Rhea" id="RHEA:23236"/>
        <dbReference type="Rhea" id="RHEA-COMP:10208"/>
        <dbReference type="Rhea" id="RHEA-COMP:10311"/>
        <dbReference type="ChEBI" id="CHEBI:15377"/>
        <dbReference type="ChEBI" id="CHEBI:15378"/>
        <dbReference type="ChEBI" id="CHEBI:17790"/>
        <dbReference type="ChEBI" id="CHEBI:29973"/>
        <dbReference type="ChEBI" id="CHEBI:82795"/>
        <dbReference type="EC" id="3.1.1.61"/>
    </reaction>
</comment>
<evidence type="ECO:0000256" key="1">
    <source>
        <dbReference type="ARBA" id="ARBA00022801"/>
    </source>
</evidence>
<dbReference type="GO" id="GO:0005737">
    <property type="term" value="C:cytoplasm"/>
    <property type="evidence" value="ECO:0007669"/>
    <property type="project" value="InterPro"/>
</dbReference>
<evidence type="ECO:0000256" key="4">
    <source>
        <dbReference type="PROSITE-ProRule" id="PRU00050"/>
    </source>
</evidence>
<dbReference type="InterPro" id="IPR035909">
    <property type="entry name" value="CheB_C"/>
</dbReference>
<dbReference type="Pfam" id="PF01339">
    <property type="entry name" value="CheB_methylest"/>
    <property type="match status" value="1"/>
</dbReference>
<protein>
    <recommendedName>
        <fullName evidence="2">protein-glutamate methylesterase</fullName>
        <ecNumber evidence="2">3.1.1.61</ecNumber>
    </recommendedName>
</protein>
<dbReference type="SUPFAM" id="SSF52738">
    <property type="entry name" value="Methylesterase CheB, C-terminal domain"/>
    <property type="match status" value="1"/>
</dbReference>
<feature type="active site" evidence="4">
    <location>
        <position position="51"/>
    </location>
</feature>
<feature type="active site" evidence="4">
    <location>
        <position position="144"/>
    </location>
</feature>
<dbReference type="AlphaFoldDB" id="A0A6M5Z1M8"/>
<evidence type="ECO:0000256" key="2">
    <source>
        <dbReference type="ARBA" id="ARBA00039140"/>
    </source>
</evidence>
<keyword evidence="1 4" id="KW-0378">Hydrolase</keyword>
<evidence type="ECO:0000256" key="3">
    <source>
        <dbReference type="ARBA" id="ARBA00048267"/>
    </source>
</evidence>
<sequence length="202" mass="20759">MTVTPVTPRPGPAPRAEAVVIGASAGAVDALSVLLPALPAGFPLPVMVVVHVPPDKKSVMAELFRNKCRVDVREAEDKEPLAPGTVYFAPPDYHLLVEPDRRLSLSSEEPVHYSRPAIDVLFESAADAFGPGLVGVLLTGASADGARGLRAIADAGGGALVQDPSEAMVPTMPRAGIAACPTATVVPLTQMAAVLGTLGERS</sequence>
<proteinExistence type="predicted"/>